<protein>
    <submittedName>
        <fullName evidence="2">Uncharacterized protein</fullName>
    </submittedName>
</protein>
<comment type="caution">
    <text evidence="2">The sequence shown here is derived from an EMBL/GenBank/DDBJ whole genome shotgun (WGS) entry which is preliminary data.</text>
</comment>
<accession>A0ABU3BFD3</accession>
<evidence type="ECO:0000313" key="2">
    <source>
        <dbReference type="EMBL" id="MDT0620861.1"/>
    </source>
</evidence>
<proteinExistence type="predicted"/>
<organism evidence="2 3">
    <name type="scientific">Croceitalea vernalis</name>
    <dbReference type="NCBI Taxonomy" id="3075599"/>
    <lineage>
        <taxon>Bacteria</taxon>
        <taxon>Pseudomonadati</taxon>
        <taxon>Bacteroidota</taxon>
        <taxon>Flavobacteriia</taxon>
        <taxon>Flavobacteriales</taxon>
        <taxon>Flavobacteriaceae</taxon>
        <taxon>Croceitalea</taxon>
    </lineage>
</organism>
<evidence type="ECO:0000313" key="3">
    <source>
        <dbReference type="Proteomes" id="UP001250662"/>
    </source>
</evidence>
<dbReference type="EMBL" id="JAVRHU010000001">
    <property type="protein sequence ID" value="MDT0620861.1"/>
    <property type="molecule type" value="Genomic_DNA"/>
</dbReference>
<gene>
    <name evidence="2" type="ORF">RM520_04440</name>
</gene>
<feature type="transmembrane region" description="Helical" evidence="1">
    <location>
        <begin position="180"/>
        <end position="201"/>
    </location>
</feature>
<evidence type="ECO:0000256" key="1">
    <source>
        <dbReference type="SAM" id="Phobius"/>
    </source>
</evidence>
<keyword evidence="1" id="KW-0812">Transmembrane</keyword>
<keyword evidence="1" id="KW-0472">Membrane</keyword>
<keyword evidence="3" id="KW-1185">Reference proteome</keyword>
<name>A0ABU3BFD3_9FLAO</name>
<feature type="transmembrane region" description="Helical" evidence="1">
    <location>
        <begin position="108"/>
        <end position="128"/>
    </location>
</feature>
<keyword evidence="1" id="KW-1133">Transmembrane helix</keyword>
<feature type="transmembrane region" description="Helical" evidence="1">
    <location>
        <begin position="84"/>
        <end position="102"/>
    </location>
</feature>
<dbReference type="RefSeq" id="WP_311387113.1">
    <property type="nucleotide sequence ID" value="NZ_JAVRHU010000001.1"/>
</dbReference>
<sequence>MTREQHLKFCKKCTNRRLDMKVGLLCNLTGEMADFENECKSFKLDETVIEKIDDTEAVEHNDLMYKLSDKNLEKFRSEQEFPKAIITGIIVGIIGALLWGAITVMTEFQIGFMAVAIGAGVGISMRITGKGIDQIFGISGGIIALVSCLLGNFFSIIGFIANSEGLGYLETLTLFDYNQLIPIMTETFSGMDLLFYGIAAYEGYKFAFRTFTEKELYELEK</sequence>
<reference evidence="2 3" key="1">
    <citation type="submission" date="2023-09" db="EMBL/GenBank/DDBJ databases">
        <authorList>
            <person name="Rey-Velasco X."/>
        </authorList>
    </citation>
    <scope>NUCLEOTIDE SEQUENCE [LARGE SCALE GENOMIC DNA]</scope>
    <source>
        <strain evidence="2 3">P007</strain>
    </source>
</reference>
<dbReference type="Proteomes" id="UP001250662">
    <property type="component" value="Unassembled WGS sequence"/>
</dbReference>
<feature type="transmembrane region" description="Helical" evidence="1">
    <location>
        <begin position="135"/>
        <end position="160"/>
    </location>
</feature>